<dbReference type="Pfam" id="PF01797">
    <property type="entry name" value="Y1_Tnp"/>
    <property type="match status" value="1"/>
</dbReference>
<gene>
    <name evidence="2" type="ORF">B5G02_00960</name>
</gene>
<accession>A0A1Y3XVP2</accession>
<dbReference type="AlphaFoldDB" id="A0A1Y3XVP2"/>
<protein>
    <recommendedName>
        <fullName evidence="1">Transposase IS200-like domain-containing protein</fullName>
    </recommendedName>
</protein>
<evidence type="ECO:0000313" key="3">
    <source>
        <dbReference type="Proteomes" id="UP000195781"/>
    </source>
</evidence>
<dbReference type="PANTHER" id="PTHR34322:SF2">
    <property type="entry name" value="TRANSPOSASE IS200-LIKE DOMAIN-CONTAINING PROTEIN"/>
    <property type="match status" value="1"/>
</dbReference>
<feature type="domain" description="Transposase IS200-like" evidence="1">
    <location>
        <begin position="3"/>
        <end position="117"/>
    </location>
</feature>
<evidence type="ECO:0000259" key="1">
    <source>
        <dbReference type="SMART" id="SM01321"/>
    </source>
</evidence>
<dbReference type="GO" id="GO:0003677">
    <property type="term" value="F:DNA binding"/>
    <property type="evidence" value="ECO:0007669"/>
    <property type="project" value="InterPro"/>
</dbReference>
<dbReference type="GO" id="GO:0006313">
    <property type="term" value="P:DNA transposition"/>
    <property type="evidence" value="ECO:0007669"/>
    <property type="project" value="InterPro"/>
</dbReference>
<dbReference type="InterPro" id="IPR036515">
    <property type="entry name" value="Transposase_17_sf"/>
</dbReference>
<dbReference type="SUPFAM" id="SSF143422">
    <property type="entry name" value="Transposase IS200-like"/>
    <property type="match status" value="1"/>
</dbReference>
<comment type="caution">
    <text evidence="2">The sequence shown here is derived from an EMBL/GenBank/DDBJ whole genome shotgun (WGS) entry which is preliminary data.</text>
</comment>
<dbReference type="InterPro" id="IPR002686">
    <property type="entry name" value="Transposase_17"/>
</dbReference>
<organism evidence="2 3">
    <name type="scientific">[Collinsella] massiliensis</name>
    <dbReference type="NCBI Taxonomy" id="1232426"/>
    <lineage>
        <taxon>Bacteria</taxon>
        <taxon>Bacillati</taxon>
        <taxon>Actinomycetota</taxon>
        <taxon>Coriobacteriia</taxon>
        <taxon>Coriobacteriales</taxon>
        <taxon>Coriobacteriaceae</taxon>
        <taxon>Enorma</taxon>
    </lineage>
</organism>
<keyword evidence="3" id="KW-1185">Reference proteome</keyword>
<reference evidence="3" key="1">
    <citation type="submission" date="2017-04" db="EMBL/GenBank/DDBJ databases">
        <title>Function of individual gut microbiota members based on whole genome sequencing of pure cultures obtained from chicken caecum.</title>
        <authorList>
            <person name="Medvecky M."/>
            <person name="Cejkova D."/>
            <person name="Polansky O."/>
            <person name="Karasova D."/>
            <person name="Kubasova T."/>
            <person name="Cizek A."/>
            <person name="Rychlik I."/>
        </authorList>
    </citation>
    <scope>NUCLEOTIDE SEQUENCE [LARGE SCALE GENOMIC DNA]</scope>
    <source>
        <strain evidence="3">An5</strain>
    </source>
</reference>
<dbReference type="GO" id="GO:0004803">
    <property type="term" value="F:transposase activity"/>
    <property type="evidence" value="ECO:0007669"/>
    <property type="project" value="InterPro"/>
</dbReference>
<proteinExistence type="predicted"/>
<dbReference type="EMBL" id="NFIE01000002">
    <property type="protein sequence ID" value="OUN89634.1"/>
    <property type="molecule type" value="Genomic_DNA"/>
</dbReference>
<dbReference type="Gene3D" id="3.30.70.1290">
    <property type="entry name" value="Transposase IS200-like"/>
    <property type="match status" value="1"/>
</dbReference>
<name>A0A1Y3XVP2_9ACTN</name>
<sequence length="246" mass="27155">MVSESGFYHVVLRGNAKQLIFEDDADRERFRTIMAESAEAAGIGLVAWCLMSNHVHLVLDDPRQQLSRAMQRMSGTYARAFNLRHGRAGNLFEQRFGSFAIEDDAYLMQVVRYVLKNPSAAGLGSWQEYPWSSYQDVLRGEGCTDVARVLELFDGREGLDRFCAEETPCFDGRIEGTPVPDDLALTVARAALAQAGAPDVAKVKALPLARRAEALKALRDVGITVKQMARLTGISAPSIYRSLRSA</sequence>
<dbReference type="PANTHER" id="PTHR34322">
    <property type="entry name" value="TRANSPOSASE, Y1_TNP DOMAIN-CONTAINING"/>
    <property type="match status" value="1"/>
</dbReference>
<evidence type="ECO:0000313" key="2">
    <source>
        <dbReference type="EMBL" id="OUN89634.1"/>
    </source>
</evidence>
<dbReference type="SMART" id="SM01321">
    <property type="entry name" value="Y1_Tnp"/>
    <property type="match status" value="1"/>
</dbReference>
<dbReference type="OrthoDB" id="9814067at2"/>
<dbReference type="Proteomes" id="UP000195781">
    <property type="component" value="Unassembled WGS sequence"/>
</dbReference>